<evidence type="ECO:0000256" key="8">
    <source>
        <dbReference type="ARBA" id="ARBA00023288"/>
    </source>
</evidence>
<evidence type="ECO:0000313" key="13">
    <source>
        <dbReference type="Proteomes" id="UP001187471"/>
    </source>
</evidence>
<feature type="compositionally biased region" description="Low complexity" evidence="9">
    <location>
        <begin position="521"/>
        <end position="572"/>
    </location>
</feature>
<comment type="caution">
    <text evidence="12">The sequence shown here is derived from an EMBL/GenBank/DDBJ whole genome shotgun (WGS) entry which is preliminary data.</text>
</comment>
<name>A0AA88TZS4_9ASTE</name>
<feature type="signal peptide" evidence="10">
    <location>
        <begin position="1"/>
        <end position="23"/>
    </location>
</feature>
<organism evidence="12 13">
    <name type="scientific">Escallonia rubra</name>
    <dbReference type="NCBI Taxonomy" id="112253"/>
    <lineage>
        <taxon>Eukaryota</taxon>
        <taxon>Viridiplantae</taxon>
        <taxon>Streptophyta</taxon>
        <taxon>Embryophyta</taxon>
        <taxon>Tracheophyta</taxon>
        <taxon>Spermatophyta</taxon>
        <taxon>Magnoliopsida</taxon>
        <taxon>eudicotyledons</taxon>
        <taxon>Gunneridae</taxon>
        <taxon>Pentapetalae</taxon>
        <taxon>asterids</taxon>
        <taxon>campanulids</taxon>
        <taxon>Escalloniales</taxon>
        <taxon>Escalloniaceae</taxon>
        <taxon>Escallonia</taxon>
    </lineage>
</organism>
<keyword evidence="2" id="KW-1003">Cell membrane</keyword>
<evidence type="ECO:0000256" key="2">
    <source>
        <dbReference type="ARBA" id="ARBA00022475"/>
    </source>
</evidence>
<keyword evidence="7" id="KW-0325">Glycoprotein</keyword>
<evidence type="ECO:0000256" key="4">
    <source>
        <dbReference type="ARBA" id="ARBA00022729"/>
    </source>
</evidence>
<evidence type="ECO:0000313" key="12">
    <source>
        <dbReference type="EMBL" id="KAK2966793.1"/>
    </source>
</evidence>
<evidence type="ECO:0000259" key="11">
    <source>
        <dbReference type="SMART" id="SM00768"/>
    </source>
</evidence>
<dbReference type="Gene3D" id="1.20.58.1040">
    <property type="match status" value="1"/>
</dbReference>
<evidence type="ECO:0000256" key="3">
    <source>
        <dbReference type="ARBA" id="ARBA00022622"/>
    </source>
</evidence>
<dbReference type="GO" id="GO:0009506">
    <property type="term" value="C:plasmodesma"/>
    <property type="evidence" value="ECO:0007669"/>
    <property type="project" value="UniProtKB-ARBA"/>
</dbReference>
<feature type="domain" description="X8" evidence="11">
    <location>
        <begin position="438"/>
        <end position="522"/>
    </location>
</feature>
<keyword evidence="4 10" id="KW-0732">Signal</keyword>
<keyword evidence="5" id="KW-0472">Membrane</keyword>
<dbReference type="InterPro" id="IPR044788">
    <property type="entry name" value="X8_dom_prot"/>
</dbReference>
<sequence>MAAGASMCLSLSLLSIFIVCSSGTLVGFFYDARRSNAISSAAETVSFLRVSKVPPSQIRVLAADHRVLDSFSVSNTDVHIDLYLNHTQVENLRNFEPCAISWLKSLLITSTPHVKIKNIIVNSNSNDSPGRHQLPLLVSTLKSIRSILGSFHLDREVAVSVAFSLQLLENLNKKYDRDLQRISDFIYKARSSVIVAANVDGVLSMGDQFIESVAKSATLAASVLPHTYVSMVLMVKSSAVPSALELAEFGDKISRSLDNGTQITGRISGLFAGVSLMNNFEKQELQREEEQMFHLSHRELSNIDYKSTHRDSVYPPTTVFPTTPITNPVTTPVVAPSDNPAPIVVTVPSTNPIPVTPNPSATPVTVPAATPVQVPPTNPTNSPVPVTNPVTTPSTVPPAVTNPVTTYPAPSGVPATTPVTNPVTPPAATNSPAVPGQRWCVVKSGALESAIQSALDYACGIGGADCSTIQQGGSCYNPITLQNHASCAFNSYYQKNPVQTSCDFGGTAMLTNTNPSTGSCIYPSSSSSSSAPTTASPTPTTTSPTPNTSSPITTSPTPTPTTSSSSGAAPIGYGYPPSVLNASNPASGTGTTFGDSPPTVNTTTSMSTGSQPFIGCIILVTSIITWKFALEM</sequence>
<dbReference type="Pfam" id="PF07983">
    <property type="entry name" value="X8"/>
    <property type="match status" value="1"/>
</dbReference>
<dbReference type="GO" id="GO:0005886">
    <property type="term" value="C:plasma membrane"/>
    <property type="evidence" value="ECO:0007669"/>
    <property type="project" value="UniProtKB-SubCell"/>
</dbReference>
<feature type="compositionally biased region" description="Polar residues" evidence="9">
    <location>
        <begin position="580"/>
        <end position="607"/>
    </location>
</feature>
<proteinExistence type="predicted"/>
<keyword evidence="6" id="KW-1015">Disulfide bond</keyword>
<dbReference type="SMART" id="SM00768">
    <property type="entry name" value="X8"/>
    <property type="match status" value="1"/>
</dbReference>
<gene>
    <name evidence="12" type="ORF">RJ640_008796</name>
</gene>
<dbReference type="Proteomes" id="UP001187471">
    <property type="component" value="Unassembled WGS sequence"/>
</dbReference>
<accession>A0AA88TZS4</accession>
<evidence type="ECO:0000256" key="9">
    <source>
        <dbReference type="SAM" id="MobiDB-lite"/>
    </source>
</evidence>
<protein>
    <recommendedName>
        <fullName evidence="11">X8 domain-containing protein</fullName>
    </recommendedName>
</protein>
<evidence type="ECO:0000256" key="6">
    <source>
        <dbReference type="ARBA" id="ARBA00023157"/>
    </source>
</evidence>
<dbReference type="PANTHER" id="PTHR31044:SF120">
    <property type="entry name" value="CARBOHYDRATE-BINDING X8 DOMAIN SUPERFAMILY PROTEIN"/>
    <property type="match status" value="1"/>
</dbReference>
<dbReference type="AlphaFoldDB" id="A0AA88TZS4"/>
<reference evidence="12" key="1">
    <citation type="submission" date="2022-12" db="EMBL/GenBank/DDBJ databases">
        <title>Draft genome assemblies for two species of Escallonia (Escalloniales).</title>
        <authorList>
            <person name="Chanderbali A."/>
            <person name="Dervinis C."/>
            <person name="Anghel I."/>
            <person name="Soltis D."/>
            <person name="Soltis P."/>
            <person name="Zapata F."/>
        </authorList>
    </citation>
    <scope>NUCLEOTIDE SEQUENCE</scope>
    <source>
        <strain evidence="12">UCBG92.1500</strain>
        <tissue evidence="12">Leaf</tissue>
    </source>
</reference>
<evidence type="ECO:0000256" key="1">
    <source>
        <dbReference type="ARBA" id="ARBA00004609"/>
    </source>
</evidence>
<dbReference type="PANTHER" id="PTHR31044">
    <property type="entry name" value="BETA-1,3 GLUCANASE"/>
    <property type="match status" value="1"/>
</dbReference>
<dbReference type="Gene3D" id="3.20.20.80">
    <property type="entry name" value="Glycosidases"/>
    <property type="match status" value="1"/>
</dbReference>
<keyword evidence="8" id="KW-0449">Lipoprotein</keyword>
<keyword evidence="13" id="KW-1185">Reference proteome</keyword>
<dbReference type="InterPro" id="IPR012946">
    <property type="entry name" value="X8"/>
</dbReference>
<evidence type="ECO:0000256" key="7">
    <source>
        <dbReference type="ARBA" id="ARBA00023180"/>
    </source>
</evidence>
<dbReference type="EMBL" id="JAVXUO010003092">
    <property type="protein sequence ID" value="KAK2966793.1"/>
    <property type="molecule type" value="Genomic_DNA"/>
</dbReference>
<dbReference type="FunFam" id="1.20.58.1040:FF:000001">
    <property type="entry name" value="Glucan endo-1,3-beta-glucosidase 4"/>
    <property type="match status" value="1"/>
</dbReference>
<evidence type="ECO:0000256" key="5">
    <source>
        <dbReference type="ARBA" id="ARBA00023136"/>
    </source>
</evidence>
<feature type="region of interest" description="Disordered" evidence="9">
    <location>
        <begin position="521"/>
        <end position="607"/>
    </location>
</feature>
<dbReference type="GO" id="GO:0098552">
    <property type="term" value="C:side of membrane"/>
    <property type="evidence" value="ECO:0007669"/>
    <property type="project" value="UniProtKB-KW"/>
</dbReference>
<evidence type="ECO:0000256" key="10">
    <source>
        <dbReference type="SAM" id="SignalP"/>
    </source>
</evidence>
<keyword evidence="3" id="KW-0336">GPI-anchor</keyword>
<comment type="subcellular location">
    <subcellularLocation>
        <location evidence="1">Cell membrane</location>
        <topology evidence="1">Lipid-anchor</topology>
        <topology evidence="1">GPI-anchor</topology>
    </subcellularLocation>
</comment>
<feature type="chain" id="PRO_5041656123" description="X8 domain-containing protein" evidence="10">
    <location>
        <begin position="24"/>
        <end position="632"/>
    </location>
</feature>